<dbReference type="CDD" id="cd18081">
    <property type="entry name" value="RlmH-like"/>
    <property type="match status" value="1"/>
</dbReference>
<dbReference type="NCBIfam" id="NF000989">
    <property type="entry name" value="PRK00103.2-3"/>
    <property type="match status" value="1"/>
</dbReference>
<dbReference type="SUPFAM" id="SSF75217">
    <property type="entry name" value="alpha/beta knot"/>
    <property type="match status" value="1"/>
</dbReference>
<feature type="binding site" evidence="5">
    <location>
        <begin position="127"/>
        <end position="132"/>
    </location>
    <ligand>
        <name>S-adenosyl-L-methionine</name>
        <dbReference type="ChEBI" id="CHEBI:59789"/>
    </ligand>
</feature>
<evidence type="ECO:0000256" key="5">
    <source>
        <dbReference type="HAMAP-Rule" id="MF_00658"/>
    </source>
</evidence>
<keyword evidence="5" id="KW-0698">rRNA processing</keyword>
<comment type="subunit">
    <text evidence="5">Homodimer.</text>
</comment>
<comment type="caution">
    <text evidence="6">The sequence shown here is derived from an EMBL/GenBank/DDBJ whole genome shotgun (WGS) entry which is preliminary data.</text>
</comment>
<comment type="function">
    <text evidence="5">Specifically methylates the pseudouridine at position 1915 (m3Psi1915) in 23S rRNA.</text>
</comment>
<dbReference type="RefSeq" id="WP_161141010.1">
    <property type="nucleotide sequence ID" value="NZ_SPKJ01000044.1"/>
</dbReference>
<dbReference type="Gene3D" id="3.40.1280.10">
    <property type="match status" value="1"/>
</dbReference>
<protein>
    <recommendedName>
        <fullName evidence="5">Ribosomal RNA large subunit methyltransferase H</fullName>
        <ecNumber evidence="5">2.1.1.177</ecNumber>
    </recommendedName>
    <alternativeName>
        <fullName evidence="5">23S rRNA (pseudouridine1915-N3)-methyltransferase</fullName>
    </alternativeName>
    <alternativeName>
        <fullName evidence="5">23S rRNA m3Psi1915 methyltransferase</fullName>
    </alternativeName>
    <alternativeName>
        <fullName evidence="5">rRNA (pseudouridine-N3-)-methyltransferase RlmH</fullName>
    </alternativeName>
</protein>
<gene>
    <name evidence="5 6" type="primary">rlmH</name>
    <name evidence="6" type="ORF">E4O86_13165</name>
</gene>
<organism evidence="6 7">
    <name type="scientific">Propylenella binzhouense</name>
    <dbReference type="NCBI Taxonomy" id="2555902"/>
    <lineage>
        <taxon>Bacteria</taxon>
        <taxon>Pseudomonadati</taxon>
        <taxon>Pseudomonadota</taxon>
        <taxon>Alphaproteobacteria</taxon>
        <taxon>Hyphomicrobiales</taxon>
        <taxon>Propylenellaceae</taxon>
        <taxon>Propylenella</taxon>
    </lineage>
</organism>
<evidence type="ECO:0000256" key="2">
    <source>
        <dbReference type="ARBA" id="ARBA00022679"/>
    </source>
</evidence>
<keyword evidence="1 5" id="KW-0489">Methyltransferase</keyword>
<feature type="binding site" evidence="5">
    <location>
        <position position="108"/>
    </location>
    <ligand>
        <name>S-adenosyl-L-methionine</name>
        <dbReference type="ChEBI" id="CHEBI:59789"/>
    </ligand>
</feature>
<dbReference type="GO" id="GO:0070038">
    <property type="term" value="F:rRNA (pseudouridine-N3-)-methyltransferase activity"/>
    <property type="evidence" value="ECO:0007669"/>
    <property type="project" value="UniProtKB-UniRule"/>
</dbReference>
<dbReference type="Proteomes" id="UP000773614">
    <property type="component" value="Unassembled WGS sequence"/>
</dbReference>
<dbReference type="AlphaFoldDB" id="A0A964T593"/>
<dbReference type="HAMAP" id="MF_00658">
    <property type="entry name" value="23SrRNA_methyltr_H"/>
    <property type="match status" value="1"/>
</dbReference>
<dbReference type="InterPro" id="IPR003742">
    <property type="entry name" value="RlmH-like"/>
</dbReference>
<evidence type="ECO:0000256" key="1">
    <source>
        <dbReference type="ARBA" id="ARBA00022603"/>
    </source>
</evidence>
<dbReference type="PANTHER" id="PTHR33603:SF1">
    <property type="entry name" value="RIBOSOMAL RNA LARGE SUBUNIT METHYLTRANSFERASE H"/>
    <property type="match status" value="1"/>
</dbReference>
<accession>A0A964T593</accession>
<dbReference type="Pfam" id="PF02590">
    <property type="entry name" value="SPOUT_MTase"/>
    <property type="match status" value="1"/>
</dbReference>
<evidence type="ECO:0000313" key="6">
    <source>
        <dbReference type="EMBL" id="MYZ48660.1"/>
    </source>
</evidence>
<dbReference type="EMBL" id="SPKJ01000044">
    <property type="protein sequence ID" value="MYZ48660.1"/>
    <property type="molecule type" value="Genomic_DNA"/>
</dbReference>
<keyword evidence="3 5" id="KW-0949">S-adenosyl-L-methionine</keyword>
<keyword evidence="5" id="KW-0963">Cytoplasm</keyword>
<comment type="catalytic activity">
    <reaction evidence="5">
        <text>pseudouridine(1915) in 23S rRNA + S-adenosyl-L-methionine = N(3)-methylpseudouridine(1915) in 23S rRNA + S-adenosyl-L-homocysteine + H(+)</text>
        <dbReference type="Rhea" id="RHEA:42752"/>
        <dbReference type="Rhea" id="RHEA-COMP:10221"/>
        <dbReference type="Rhea" id="RHEA-COMP:10222"/>
        <dbReference type="ChEBI" id="CHEBI:15378"/>
        <dbReference type="ChEBI" id="CHEBI:57856"/>
        <dbReference type="ChEBI" id="CHEBI:59789"/>
        <dbReference type="ChEBI" id="CHEBI:65314"/>
        <dbReference type="ChEBI" id="CHEBI:74486"/>
        <dbReference type="EC" id="2.1.1.177"/>
    </reaction>
</comment>
<evidence type="ECO:0000313" key="7">
    <source>
        <dbReference type="Proteomes" id="UP000773614"/>
    </source>
</evidence>
<dbReference type="EC" id="2.1.1.177" evidence="5"/>
<dbReference type="PANTHER" id="PTHR33603">
    <property type="entry name" value="METHYLTRANSFERASE"/>
    <property type="match status" value="1"/>
</dbReference>
<comment type="similarity">
    <text evidence="4 5">Belongs to the RNA methyltransferase RlmH family.</text>
</comment>
<dbReference type="InterPro" id="IPR029028">
    <property type="entry name" value="Alpha/beta_knot_MTases"/>
</dbReference>
<reference evidence="6" key="1">
    <citation type="submission" date="2019-03" db="EMBL/GenBank/DDBJ databases">
        <title>Afifella sp. nov., isolated from activated sludge.</title>
        <authorList>
            <person name="Li Q."/>
            <person name="Liu Y."/>
        </authorList>
    </citation>
    <scope>NUCLEOTIDE SEQUENCE</scope>
    <source>
        <strain evidence="6">L72</strain>
    </source>
</reference>
<dbReference type="OrthoDB" id="9806643at2"/>
<proteinExistence type="inferred from homology"/>
<keyword evidence="2 5" id="KW-0808">Transferase</keyword>
<dbReference type="PIRSF" id="PIRSF004505">
    <property type="entry name" value="MT_bac"/>
    <property type="match status" value="1"/>
</dbReference>
<dbReference type="InterPro" id="IPR029026">
    <property type="entry name" value="tRNA_m1G_MTases_N"/>
</dbReference>
<dbReference type="GO" id="GO:0005737">
    <property type="term" value="C:cytoplasm"/>
    <property type="evidence" value="ECO:0007669"/>
    <property type="project" value="UniProtKB-SubCell"/>
</dbReference>
<name>A0A964T593_9HYPH</name>
<evidence type="ECO:0000256" key="3">
    <source>
        <dbReference type="ARBA" id="ARBA00022691"/>
    </source>
</evidence>
<sequence length="160" mass="17253">MEIALLAVGRLKAGPESELCRRYLERAQAVGRGLGFRGFQVAELSEGRAPRPEERKAQEAEALLAQVAADDFLVLLDEGGDELTSAAFAALLRKRAEAGCRRACFAIGGADGHGDALRGRAGAAIAFGRMTWPHQLARILLAEQLYRAMTILSGHPYHRA</sequence>
<keyword evidence="7" id="KW-1185">Reference proteome</keyword>
<evidence type="ECO:0000256" key="4">
    <source>
        <dbReference type="ARBA" id="ARBA00038303"/>
    </source>
</evidence>
<comment type="subcellular location">
    <subcellularLocation>
        <location evidence="5">Cytoplasm</location>
    </subcellularLocation>
</comment>
<feature type="binding site" evidence="5">
    <location>
        <position position="76"/>
    </location>
    <ligand>
        <name>S-adenosyl-L-methionine</name>
        <dbReference type="ChEBI" id="CHEBI:59789"/>
    </ligand>
</feature>